<protein>
    <submittedName>
        <fullName evidence="2">Hydantoin racemase</fullName>
    </submittedName>
</protein>
<dbReference type="RefSeq" id="WP_154769792.1">
    <property type="nucleotide sequence ID" value="NZ_WLYK01000007.1"/>
</dbReference>
<dbReference type="Gene3D" id="3.40.50.12500">
    <property type="match status" value="1"/>
</dbReference>
<dbReference type="AlphaFoldDB" id="A0A7K1FRA3"/>
<comment type="similarity">
    <text evidence="1">Belongs to the HyuE racemase family.</text>
</comment>
<dbReference type="GO" id="GO:0047661">
    <property type="term" value="F:amino-acid racemase activity"/>
    <property type="evidence" value="ECO:0007669"/>
    <property type="project" value="InterPro"/>
</dbReference>
<evidence type="ECO:0000313" key="3">
    <source>
        <dbReference type="Proteomes" id="UP000460221"/>
    </source>
</evidence>
<reference evidence="2 3" key="1">
    <citation type="submission" date="2019-11" db="EMBL/GenBank/DDBJ databases">
        <authorList>
            <person name="Jiang L.-Q."/>
        </authorList>
    </citation>
    <scope>NUCLEOTIDE SEQUENCE [LARGE SCALE GENOMIC DNA]</scope>
    <source>
        <strain evidence="2 3">YIM 132087</strain>
    </source>
</reference>
<organism evidence="2 3">
    <name type="scientific">Nakamurella alba</name>
    <dbReference type="NCBI Taxonomy" id="2665158"/>
    <lineage>
        <taxon>Bacteria</taxon>
        <taxon>Bacillati</taxon>
        <taxon>Actinomycetota</taxon>
        <taxon>Actinomycetes</taxon>
        <taxon>Nakamurellales</taxon>
        <taxon>Nakamurellaceae</taxon>
        <taxon>Nakamurella</taxon>
    </lineage>
</organism>
<dbReference type="Pfam" id="PF01177">
    <property type="entry name" value="Asp_Glu_race"/>
    <property type="match status" value="1"/>
</dbReference>
<dbReference type="Proteomes" id="UP000460221">
    <property type="component" value="Unassembled WGS sequence"/>
</dbReference>
<name>A0A7K1FRA3_9ACTN</name>
<evidence type="ECO:0000256" key="1">
    <source>
        <dbReference type="ARBA" id="ARBA00038414"/>
    </source>
</evidence>
<proteinExistence type="inferred from homology"/>
<dbReference type="InterPro" id="IPR053714">
    <property type="entry name" value="Iso_Racemase_Enz_sf"/>
</dbReference>
<dbReference type="InterPro" id="IPR015942">
    <property type="entry name" value="Asp/Glu/hydantoin_racemase"/>
</dbReference>
<sequence>MTGPLRLRVIAPVRLPDEAIGARQARYRELAGPGLQVDLDPLTGPDAPRALDDAAAVEASIACVRAQAEAVTPDVADIVLPDCVLDPGVIPGAASQVPVLGILQLVGSHLAALQQPFTAVTRNRPIADELHRKAGEYGFGHLLLETDVIDGGIELISDEPEWVRRLSAVAVRRAAEGIGTVFNGCSAVAVPPGLAAGVAVIDPTALALQLLSLSRSTGLLPVVHPAAQPVPA</sequence>
<gene>
    <name evidence="2" type="ORF">GIS00_17705</name>
</gene>
<keyword evidence="3" id="KW-1185">Reference proteome</keyword>
<comment type="caution">
    <text evidence="2">The sequence shown here is derived from an EMBL/GenBank/DDBJ whole genome shotgun (WGS) entry which is preliminary data.</text>
</comment>
<accession>A0A7K1FRA3</accession>
<evidence type="ECO:0000313" key="2">
    <source>
        <dbReference type="EMBL" id="MTD15773.1"/>
    </source>
</evidence>
<dbReference type="EMBL" id="WLYK01000007">
    <property type="protein sequence ID" value="MTD15773.1"/>
    <property type="molecule type" value="Genomic_DNA"/>
</dbReference>